<dbReference type="GO" id="GO:0003677">
    <property type="term" value="F:DNA binding"/>
    <property type="evidence" value="ECO:0007669"/>
    <property type="project" value="UniProtKB-KW"/>
</dbReference>
<sequence length="207" mass="22837">MNGENALIRIVDDDDDVRSALSAMLECEGFDVKSFADGESLLNDLDRERAGCVLLDVRMPGLSGPEVQAALLEKRVALPVIFLTSYAEIDVAVTTLKHGAEDFLIKPVAPDRLLTVVREALAADEKRRAASRDEAALSAALARLTERPRTVLRLMLQHLNDAAIAERLGLSERTVQVYRQQVYKAFDVHSLKAFERLAPEIEKLSGI</sequence>
<dbReference type="PANTHER" id="PTHR44688">
    <property type="entry name" value="DNA-BINDING TRANSCRIPTIONAL ACTIVATOR DEVR_DOSR"/>
    <property type="match status" value="1"/>
</dbReference>
<dbReference type="Gene3D" id="3.40.50.2300">
    <property type="match status" value="1"/>
</dbReference>
<dbReference type="PANTHER" id="PTHR44688:SF16">
    <property type="entry name" value="DNA-BINDING TRANSCRIPTIONAL ACTIVATOR DEVR_DOSR"/>
    <property type="match status" value="1"/>
</dbReference>
<proteinExistence type="predicted"/>
<keyword evidence="4 9" id="KW-0238">DNA-binding</keyword>
<evidence type="ECO:0000313" key="10">
    <source>
        <dbReference type="Proteomes" id="UP000271003"/>
    </source>
</evidence>
<evidence type="ECO:0000256" key="4">
    <source>
        <dbReference type="ARBA" id="ARBA00023125"/>
    </source>
</evidence>
<dbReference type="SUPFAM" id="SSF52172">
    <property type="entry name" value="CheY-like"/>
    <property type="match status" value="1"/>
</dbReference>
<dbReference type="RefSeq" id="WP_120176600.1">
    <property type="nucleotide sequence ID" value="NZ_AP018786.1"/>
</dbReference>
<gene>
    <name evidence="9" type="ORF">SUTMEG_08290</name>
</gene>
<evidence type="ECO:0000259" key="8">
    <source>
        <dbReference type="PROSITE" id="PS50110"/>
    </source>
</evidence>
<organism evidence="9 10">
    <name type="scientific">Sutterella megalosphaeroides</name>
    <dbReference type="NCBI Taxonomy" id="2494234"/>
    <lineage>
        <taxon>Bacteria</taxon>
        <taxon>Pseudomonadati</taxon>
        <taxon>Pseudomonadota</taxon>
        <taxon>Betaproteobacteria</taxon>
        <taxon>Burkholderiales</taxon>
        <taxon>Sutterellaceae</taxon>
        <taxon>Sutterella</taxon>
    </lineage>
</organism>
<dbReference type="InterPro" id="IPR011006">
    <property type="entry name" value="CheY-like_superfamily"/>
</dbReference>
<accession>A0A2Z6ICW7</accession>
<dbReference type="Pfam" id="PF00072">
    <property type="entry name" value="Response_reg"/>
    <property type="match status" value="1"/>
</dbReference>
<feature type="domain" description="HTH luxR-type" evidence="7">
    <location>
        <begin position="137"/>
        <end position="202"/>
    </location>
</feature>
<dbReference type="SUPFAM" id="SSF46894">
    <property type="entry name" value="C-terminal effector domain of the bipartite response regulators"/>
    <property type="match status" value="1"/>
</dbReference>
<dbReference type="Gene3D" id="1.10.10.10">
    <property type="entry name" value="Winged helix-like DNA-binding domain superfamily/Winged helix DNA-binding domain"/>
    <property type="match status" value="1"/>
</dbReference>
<keyword evidence="10" id="KW-1185">Reference proteome</keyword>
<evidence type="ECO:0000256" key="6">
    <source>
        <dbReference type="PROSITE-ProRule" id="PRU00169"/>
    </source>
</evidence>
<dbReference type="InterPro" id="IPR036388">
    <property type="entry name" value="WH-like_DNA-bd_sf"/>
</dbReference>
<protein>
    <submittedName>
        <fullName evidence="9">DNA-binding response regulator</fullName>
    </submittedName>
</protein>
<dbReference type="KEGG" id="sutt:SUTMEG_08290"/>
<keyword evidence="5" id="KW-0804">Transcription</keyword>
<evidence type="ECO:0000259" key="7">
    <source>
        <dbReference type="PROSITE" id="PS50043"/>
    </source>
</evidence>
<reference evidence="9 10" key="1">
    <citation type="journal article" date="2018" name="Int. J. Syst. Evol. Microbiol.">
        <title>Mesosutterella multiformis gen. nov., sp. nov., a member of the family Sutterellaceae and Sutterella megalosphaeroides sp. nov., isolated from human faeces.</title>
        <authorList>
            <person name="Sakamoto M."/>
            <person name="Ikeyama N."/>
            <person name="Kunihiro T."/>
            <person name="Iino T."/>
            <person name="Yuki M."/>
            <person name="Ohkuma M."/>
        </authorList>
    </citation>
    <scope>NUCLEOTIDE SEQUENCE [LARGE SCALE GENOMIC DNA]</scope>
    <source>
        <strain evidence="9 10">6FBBBH3</strain>
    </source>
</reference>
<dbReference type="FunFam" id="3.40.50.2300:FF:000018">
    <property type="entry name" value="DNA-binding transcriptional regulator NtrC"/>
    <property type="match status" value="1"/>
</dbReference>
<dbReference type="CDD" id="cd06170">
    <property type="entry name" value="LuxR_C_like"/>
    <property type="match status" value="1"/>
</dbReference>
<dbReference type="Proteomes" id="UP000271003">
    <property type="component" value="Chromosome"/>
</dbReference>
<dbReference type="AlphaFoldDB" id="A0A2Z6ICW7"/>
<evidence type="ECO:0000256" key="5">
    <source>
        <dbReference type="ARBA" id="ARBA00023163"/>
    </source>
</evidence>
<keyword evidence="1 6" id="KW-0597">Phosphoprotein</keyword>
<evidence type="ECO:0000256" key="3">
    <source>
        <dbReference type="ARBA" id="ARBA00023015"/>
    </source>
</evidence>
<dbReference type="PROSITE" id="PS50110">
    <property type="entry name" value="RESPONSE_REGULATORY"/>
    <property type="match status" value="1"/>
</dbReference>
<dbReference type="InterPro" id="IPR016032">
    <property type="entry name" value="Sig_transdc_resp-reg_C-effctor"/>
</dbReference>
<dbReference type="SMART" id="SM00421">
    <property type="entry name" value="HTH_LUXR"/>
    <property type="match status" value="1"/>
</dbReference>
<dbReference type="GO" id="GO:0000160">
    <property type="term" value="P:phosphorelay signal transduction system"/>
    <property type="evidence" value="ECO:0007669"/>
    <property type="project" value="UniProtKB-KW"/>
</dbReference>
<dbReference type="Pfam" id="PF00196">
    <property type="entry name" value="GerE"/>
    <property type="match status" value="1"/>
</dbReference>
<keyword evidence="2" id="KW-0902">Two-component regulatory system</keyword>
<keyword evidence="3" id="KW-0805">Transcription regulation</keyword>
<dbReference type="SMART" id="SM00448">
    <property type="entry name" value="REC"/>
    <property type="match status" value="1"/>
</dbReference>
<evidence type="ECO:0000313" key="9">
    <source>
        <dbReference type="EMBL" id="BBF22938.1"/>
    </source>
</evidence>
<evidence type="ECO:0000256" key="1">
    <source>
        <dbReference type="ARBA" id="ARBA00022553"/>
    </source>
</evidence>
<dbReference type="EMBL" id="AP018786">
    <property type="protein sequence ID" value="BBF22938.1"/>
    <property type="molecule type" value="Genomic_DNA"/>
</dbReference>
<dbReference type="InterPro" id="IPR000792">
    <property type="entry name" value="Tscrpt_reg_LuxR_C"/>
</dbReference>
<dbReference type="GO" id="GO:0006355">
    <property type="term" value="P:regulation of DNA-templated transcription"/>
    <property type="evidence" value="ECO:0007669"/>
    <property type="project" value="InterPro"/>
</dbReference>
<dbReference type="InterPro" id="IPR001789">
    <property type="entry name" value="Sig_transdc_resp-reg_receiver"/>
</dbReference>
<evidence type="ECO:0000256" key="2">
    <source>
        <dbReference type="ARBA" id="ARBA00023012"/>
    </source>
</evidence>
<feature type="domain" description="Response regulatory" evidence="8">
    <location>
        <begin position="7"/>
        <end position="121"/>
    </location>
</feature>
<name>A0A2Z6ICW7_9BURK</name>
<feature type="modified residue" description="4-aspartylphosphate" evidence="6">
    <location>
        <position position="56"/>
    </location>
</feature>
<dbReference type="OrthoDB" id="324626at2"/>
<dbReference type="PROSITE" id="PS50043">
    <property type="entry name" value="HTH_LUXR_2"/>
    <property type="match status" value="1"/>
</dbReference>